<dbReference type="PANTHER" id="PTHR34846">
    <property type="entry name" value="4-CARBOXYMUCONOLACTONE DECARBOXYLASE FAMILY PROTEIN (AFU_ORTHOLOGUE AFUA_6G11590)"/>
    <property type="match status" value="1"/>
</dbReference>
<proteinExistence type="predicted"/>
<dbReference type="Proteomes" id="UP000256661">
    <property type="component" value="Unassembled WGS sequence"/>
</dbReference>
<dbReference type="OrthoDB" id="657225at2"/>
<name>A0A3D9SJL6_9ACTN</name>
<sequence length="185" mass="20868">MARISLNPPRTLTYRIGEWFVRRRYGAMLDSGRAVGHHRGVSLAYGMFEMQVARWNTVEHRLKDLAVMAAAVKVGCSWCVDFGTWDSHLHGVPLTKVEAVPHWRDSDLFEPDERLVMEYAEAMTEDPPGVTDELVGALRRHGFDDEMLVELTMIVAVENLRSRFNAAAGLVGQGFKDRCTPRPTP</sequence>
<dbReference type="InterPro" id="IPR029032">
    <property type="entry name" value="AhpD-like"/>
</dbReference>
<accession>A0A3D9SJL6</accession>
<organism evidence="2 3">
    <name type="scientific">Thermomonospora umbrina</name>
    <dbReference type="NCBI Taxonomy" id="111806"/>
    <lineage>
        <taxon>Bacteria</taxon>
        <taxon>Bacillati</taxon>
        <taxon>Actinomycetota</taxon>
        <taxon>Actinomycetes</taxon>
        <taxon>Streptosporangiales</taxon>
        <taxon>Thermomonosporaceae</taxon>
        <taxon>Thermomonospora</taxon>
    </lineage>
</organism>
<evidence type="ECO:0000313" key="2">
    <source>
        <dbReference type="EMBL" id="REE95897.1"/>
    </source>
</evidence>
<dbReference type="RefSeq" id="WP_116021629.1">
    <property type="nucleotide sequence ID" value="NZ_QTTT01000001.1"/>
</dbReference>
<keyword evidence="2" id="KW-0560">Oxidoreductase</keyword>
<gene>
    <name evidence="2" type="ORF">DFJ69_1311</name>
</gene>
<keyword evidence="2" id="KW-0575">Peroxidase</keyword>
<dbReference type="Gene3D" id="1.20.1290.10">
    <property type="entry name" value="AhpD-like"/>
    <property type="match status" value="1"/>
</dbReference>
<dbReference type="PANTHER" id="PTHR34846:SF10">
    <property type="entry name" value="CYTOPLASMIC PROTEIN"/>
    <property type="match status" value="1"/>
</dbReference>
<reference evidence="2 3" key="1">
    <citation type="submission" date="2018-08" db="EMBL/GenBank/DDBJ databases">
        <title>Sequencing the genomes of 1000 actinobacteria strains.</title>
        <authorList>
            <person name="Klenk H.-P."/>
        </authorList>
    </citation>
    <scope>NUCLEOTIDE SEQUENCE [LARGE SCALE GENOMIC DNA]</scope>
    <source>
        <strain evidence="2 3">DSM 43927</strain>
    </source>
</reference>
<dbReference type="SUPFAM" id="SSF69118">
    <property type="entry name" value="AhpD-like"/>
    <property type="match status" value="1"/>
</dbReference>
<comment type="caution">
    <text evidence="2">The sequence shown here is derived from an EMBL/GenBank/DDBJ whole genome shotgun (WGS) entry which is preliminary data.</text>
</comment>
<dbReference type="GO" id="GO:0051920">
    <property type="term" value="F:peroxiredoxin activity"/>
    <property type="evidence" value="ECO:0007669"/>
    <property type="project" value="InterPro"/>
</dbReference>
<dbReference type="AlphaFoldDB" id="A0A3D9SJL6"/>
<keyword evidence="3" id="KW-1185">Reference proteome</keyword>
<dbReference type="InterPro" id="IPR003779">
    <property type="entry name" value="CMD-like"/>
</dbReference>
<dbReference type="EMBL" id="QTTT01000001">
    <property type="protein sequence ID" value="REE95897.1"/>
    <property type="molecule type" value="Genomic_DNA"/>
</dbReference>
<feature type="domain" description="Carboxymuconolactone decarboxylase-like" evidence="1">
    <location>
        <begin position="51"/>
        <end position="121"/>
    </location>
</feature>
<evidence type="ECO:0000313" key="3">
    <source>
        <dbReference type="Proteomes" id="UP000256661"/>
    </source>
</evidence>
<protein>
    <submittedName>
        <fullName evidence="2">Alkylhydroperoxidase family enzyme</fullName>
    </submittedName>
</protein>
<evidence type="ECO:0000259" key="1">
    <source>
        <dbReference type="Pfam" id="PF02627"/>
    </source>
</evidence>
<dbReference type="Pfam" id="PF02627">
    <property type="entry name" value="CMD"/>
    <property type="match status" value="1"/>
</dbReference>